<name>A0A077ZWP4_STYLE</name>
<feature type="domain" description="FATC" evidence="14">
    <location>
        <begin position="2672"/>
        <end position="2704"/>
    </location>
</feature>
<comment type="catalytic activity">
    <reaction evidence="8 10">
        <text>L-threonyl-[protein] + ATP = O-phospho-L-threonyl-[protein] + ADP + H(+)</text>
        <dbReference type="Rhea" id="RHEA:46608"/>
        <dbReference type="Rhea" id="RHEA-COMP:11060"/>
        <dbReference type="Rhea" id="RHEA-COMP:11605"/>
        <dbReference type="ChEBI" id="CHEBI:15378"/>
        <dbReference type="ChEBI" id="CHEBI:30013"/>
        <dbReference type="ChEBI" id="CHEBI:30616"/>
        <dbReference type="ChEBI" id="CHEBI:61977"/>
        <dbReference type="ChEBI" id="CHEBI:456216"/>
        <dbReference type="EC" id="2.7.11.1"/>
    </reaction>
</comment>
<dbReference type="SMART" id="SM01345">
    <property type="entry name" value="Rapamycin_bind"/>
    <property type="match status" value="1"/>
</dbReference>
<dbReference type="InterPro" id="IPR011989">
    <property type="entry name" value="ARM-like"/>
</dbReference>
<dbReference type="SUPFAM" id="SSF56112">
    <property type="entry name" value="Protein kinase-like (PK-like)"/>
    <property type="match status" value="1"/>
</dbReference>
<evidence type="ECO:0000256" key="4">
    <source>
        <dbReference type="ARBA" id="ARBA00022737"/>
    </source>
</evidence>
<evidence type="ECO:0000256" key="11">
    <source>
        <dbReference type="SAM" id="MobiDB-lite"/>
    </source>
</evidence>
<evidence type="ECO:0000259" key="12">
    <source>
        <dbReference type="PROSITE" id="PS50290"/>
    </source>
</evidence>
<evidence type="ECO:0000256" key="5">
    <source>
        <dbReference type="ARBA" id="ARBA00022741"/>
    </source>
</evidence>
<dbReference type="InterPro" id="IPR003152">
    <property type="entry name" value="FATC_dom"/>
</dbReference>
<dbReference type="SMART" id="SM01343">
    <property type="entry name" value="FATC"/>
    <property type="match status" value="1"/>
</dbReference>
<dbReference type="InterPro" id="IPR050517">
    <property type="entry name" value="DDR_Repair_Kinase"/>
</dbReference>
<dbReference type="PANTHER" id="PTHR11139">
    <property type="entry name" value="ATAXIA TELANGIECTASIA MUTATED ATM -RELATED"/>
    <property type="match status" value="1"/>
</dbReference>
<dbReference type="Pfam" id="PF08771">
    <property type="entry name" value="FRB_dom"/>
    <property type="match status" value="1"/>
</dbReference>
<dbReference type="GO" id="GO:0005524">
    <property type="term" value="F:ATP binding"/>
    <property type="evidence" value="ECO:0007669"/>
    <property type="project" value="UniProtKB-KW"/>
</dbReference>
<dbReference type="OMA" id="MRQHSAK"/>
<dbReference type="Gene3D" id="1.20.120.150">
    <property type="entry name" value="FKBP12-rapamycin binding domain"/>
    <property type="match status" value="1"/>
</dbReference>
<evidence type="ECO:0000313" key="16">
    <source>
        <dbReference type="Proteomes" id="UP000039865"/>
    </source>
</evidence>
<dbReference type="SUPFAM" id="SSF48371">
    <property type="entry name" value="ARM repeat"/>
    <property type="match status" value="2"/>
</dbReference>
<dbReference type="GO" id="GO:0106310">
    <property type="term" value="F:protein serine kinase activity"/>
    <property type="evidence" value="ECO:0007669"/>
    <property type="project" value="RHEA"/>
</dbReference>
<dbReference type="Proteomes" id="UP000039865">
    <property type="component" value="Unassembled WGS sequence"/>
</dbReference>
<dbReference type="PROSITE" id="PS00915">
    <property type="entry name" value="PI3_4_KINASE_1"/>
    <property type="match status" value="1"/>
</dbReference>
<dbReference type="OrthoDB" id="309331at2759"/>
<accession>A0A077ZWP4</accession>
<dbReference type="PANTHER" id="PTHR11139:SF9">
    <property type="entry name" value="SERINE_THREONINE-PROTEIN KINASE MTOR"/>
    <property type="match status" value="1"/>
</dbReference>
<dbReference type="Gene3D" id="3.30.1010.10">
    <property type="entry name" value="Phosphatidylinositol 3-kinase Catalytic Subunit, Chain A, domain 4"/>
    <property type="match status" value="1"/>
</dbReference>
<dbReference type="InterPro" id="IPR014009">
    <property type="entry name" value="PIK_FAT"/>
</dbReference>
<dbReference type="Gene3D" id="1.25.40.10">
    <property type="entry name" value="Tetratricopeptide repeat domain"/>
    <property type="match status" value="1"/>
</dbReference>
<dbReference type="InterPro" id="IPR000403">
    <property type="entry name" value="PI3/4_kinase_cat_dom"/>
</dbReference>
<sequence>MSSQIIKNVELTRIFKELKSKNITVQQEASRKLYQYLTKHNEDCDYIFEEFYELLQSDVKEQKLGCFIAINKILTVGRETRIVHYVNKIMPMITKQMKINNNELVEKAAECLGNLAKAGGSITAEIVEKTLEQAISWLSSEKSSKSNDIKKYSAVLILREFCKKLPIVTFNKLFDLNNSYKQIFLAFRDHRINVRDTAAECINVCLNLISERESKQSKQGLQRLIYDEIQVAFIDQDPNYQHSALTVLSALLQSKGSGSEIIRTQGKTIIENVMKMHEMNKSSAFVKKKCIEIMPLLVKYLQPFFSDKHLELSIKAIFSFITKKDNKDRGQGFLSLGKMGLLVQKQEFTKSLSNIFDLLEKEISFVKPNKASGNSKYQITLEILTCIKMLLRNYGEEFEKRFDLVYFVNDLFYFGFNKQLIETLGELSKICGGKYKMITQIKLLNAISIILTLKTNHFPIGLENLKRQKNQDQIGRNESVQALENQLKDLRHSPSPDKTQEQLSLAGQSIDNYRKESMDTTTLAQAFAQEEELKSSMLDLPDSKFELSKVRSGGQPNSATLVIDIPTLKKLLNKISCEFILGLIQGSQSSDKGETQMNQKTQLVTLALKTLASYDFTEFSDSVTQFIENSVLNYLDDENPTVRKDAVKTCCSLSFSQSNGQSYQRLGAVMVRIVNKLLHKFFVTATTDNDYRIRCTMLKYLNSQFDPFISRYENLLMLFNCMQDSNFDIKDRTVRILGRLVNHNASQILPYLRHLIIQLINQLEHSNDVKEREEAAKLIKTFVRSNKDLSKSYANSILKSLIQKIDGEQATSAFISAVLEAIGEISNVDSESIKPYMGDLLPLILECIKDQSSAQKREVALKTLISIIENTGFVIKPYFFFPEILQYIRNLVQNEQSSTIKKLVFKLIGTLGALDPYLVKQIQLYYNNSDGIDGSDIHANIPLLRMIDQQLNNPNQKQGQIGAIESQYSNRDAATQSSITRNIFIKRKSKEDNEVQKQMNHVNSEMNGTNPAFKDMPMIQFYNQLGQRGQDMIKYLKKYDFQETKENKYPTKAIQHLIKVLLDPTLRDHHHIVLQGIKYIVYNLGTDSIVFLPLIIPPLMTLIKTNDPVLNESLYQCINAIIGTVPKSIDKFSDIIFDTINEVLQVQALQVLELIRLLNVNCKESLITDMYLLLPKVVQLVEQKRNPSEIQVSIKAVQTIKEFHTSILNDHLYIIIPLLLRIGSNGIQSIEISLSIEILKTIDTLKECTSFREHVGQIVHQLLQVMETQPNLTNLVQEILKLFTSLAGKLLIDFAPYISLIQKAIKRNKLFFEEFDIKVEEITRLNPIDIFYNNLKHQQIIDEEKLSQQTKETQEQQAQANNGNMPKKSMLEAQEIRKKHIKFDLLLKEFDTSKCSIEADWIEWLKKTSHQLLKQSPSPILYACSTLAEVYAPIANELYNIAFVSCWKIMNDKGKEKIMENYLSAIKSNSKPTIVLQTILNLAEFMELDENTDIKVFSASTLARIAEQCNAYAKALYYWELEFDNDPRNTIELLIQTNYGLQQPEAAEGILEYAKKNILIDEKEDWYEKLHRWKDALRIYEQKQQYDPNNFEIVKGKMNCYRNLYDWGNLSVLVEQLWDQQMQQDSIPQVNSQNLSQIKQVSELASYSAWNMGNWENFQQYVKVLDIQKNPYERNFFQAVLDIKSSKYNDAQKHIDKAREVLDPKITSLLGESYNRAYLLIQEMQNLRELEEIIEYKQIATDETRKKHLYNLWCSRLEYQPSQDLEQWQKSLNIRNLVIDKSEEIDYYLKFAKLAQNCGNNDLGQRVLINLKNELIKAKAEKSLKLTNQFAKVEFAIQQTVFISGKYHEAIQNLKKLIQDKEDMDHQIKSDCYLKLGQWHYEQQELNKINLTEGDYQHILQTCEQATQIHPKNQEAWHFYSLMNYEACIYFSKRLNEEYSQLQENSSQSYQTNIFDDFSPQTSYQIQQLQAHATISQIQLGQKYVYHVVCAIKGLVQQLSLSDQMYSSDMTKTLQNTLRLLKLWFRHGNLIEIEEIIRKGFERIDLKIWIDVIPQLLARVDIKDNIIRKSLIDLLERISQKFPQALIYSLSVLQKSKTIERRKAADQLIEKLKAKQPILIEQATMISDELIRCAIVLAEIWNEAIEEASRIYFGQNDAKAMLNYLTPHHKMMESQPETMNEISFYQGYASDLQEAEGWTKRFIQTKSQTDINQAWDLYLSVFRRISIKQKEVQFYELKNVAPKLLDSENLDIAVPGTFKSDRKIVKISKFASVLPVLSSKQHPRKMQMYGSDGKEYMFLLKGHEDIRQDERVMQLFGLVNTLLAIDPQTSKKDLSIRRYPVIPLSQNTGLIGWVPNCDTLHQLIKDHRSQANIIPNIEYKLMESMCDHFDICPIPNKVEIFRYALDRTMGEDLQKVLWLKSQNSELWLERRTNYTRSLAVMSMVGYILGLGDRHPSNIMLDRYSGKIIHIDFGDCFEIAMRREKFPEKIPFRLTRMLIKAMEVSGIEGNFRTTCENTMRVMRASKESLLAILEAFVYDPLISFKLLNPKILKQHQQKNNTDQQNPNQEEQKQNVNNAFAPKSMSTRKGKNGTIRESIVEQVLERFQKHHGKEEYNQNYAESKFSRKMEEKELMHMIEEEGEDARRQELNQTAEIVIQRINDKLRGMEFQHGQKMDIERQVDNLIKQAASHENLAQCYIGWCPFW</sequence>
<dbReference type="Gene3D" id="1.10.1070.11">
    <property type="entry name" value="Phosphatidylinositol 3-/4-kinase, catalytic domain"/>
    <property type="match status" value="1"/>
</dbReference>
<dbReference type="EC" id="2.7.11.1" evidence="10"/>
<feature type="region of interest" description="Disordered" evidence="11">
    <location>
        <begin position="2554"/>
        <end position="2590"/>
    </location>
</feature>
<dbReference type="Gene3D" id="1.25.10.10">
    <property type="entry name" value="Leucine-rich Repeat Variant"/>
    <property type="match status" value="4"/>
</dbReference>
<dbReference type="GO" id="GO:0005634">
    <property type="term" value="C:nucleus"/>
    <property type="evidence" value="ECO:0007669"/>
    <property type="project" value="TreeGrafter"/>
</dbReference>
<dbReference type="InterPro" id="IPR036940">
    <property type="entry name" value="PI3/4_kinase_cat_sf"/>
</dbReference>
<keyword evidence="7 10" id="KW-0067">ATP-binding</keyword>
<dbReference type="FunFam" id="1.20.120.150:FF:000001">
    <property type="entry name" value="Serine/threonine-protein kinase TOR"/>
    <property type="match status" value="1"/>
</dbReference>
<organism evidence="15 16">
    <name type="scientific">Stylonychia lemnae</name>
    <name type="common">Ciliate</name>
    <dbReference type="NCBI Taxonomy" id="5949"/>
    <lineage>
        <taxon>Eukaryota</taxon>
        <taxon>Sar</taxon>
        <taxon>Alveolata</taxon>
        <taxon>Ciliophora</taxon>
        <taxon>Intramacronucleata</taxon>
        <taxon>Spirotrichea</taxon>
        <taxon>Stichotrichia</taxon>
        <taxon>Sporadotrichida</taxon>
        <taxon>Oxytrichidae</taxon>
        <taxon>Stylonychinae</taxon>
        <taxon>Stylonychia</taxon>
    </lineage>
</organism>
<evidence type="ECO:0000256" key="1">
    <source>
        <dbReference type="ARBA" id="ARBA00011031"/>
    </source>
</evidence>
<dbReference type="Pfam" id="PF11865">
    <property type="entry name" value="mTOR_dom"/>
    <property type="match status" value="1"/>
</dbReference>
<keyword evidence="4" id="KW-0677">Repeat</keyword>
<dbReference type="InterPro" id="IPR011990">
    <property type="entry name" value="TPR-like_helical_dom_sf"/>
</dbReference>
<comment type="similarity">
    <text evidence="1 10">Belongs to the PI3/PI4-kinase family.</text>
</comment>
<evidence type="ECO:0000256" key="7">
    <source>
        <dbReference type="ARBA" id="ARBA00022840"/>
    </source>
</evidence>
<dbReference type="GO" id="GO:0080090">
    <property type="term" value="P:regulation of primary metabolic process"/>
    <property type="evidence" value="ECO:0007669"/>
    <property type="project" value="UniProtKB-ARBA"/>
</dbReference>
<dbReference type="InterPro" id="IPR057564">
    <property type="entry name" value="HEAT_ATR"/>
</dbReference>
<evidence type="ECO:0000313" key="15">
    <source>
        <dbReference type="EMBL" id="CDW74011.1"/>
    </source>
</evidence>
<evidence type="ECO:0000256" key="3">
    <source>
        <dbReference type="ARBA" id="ARBA00022679"/>
    </source>
</evidence>
<dbReference type="FunFam" id="1.10.1070.11:FF:000029">
    <property type="entry name" value="Serine/threonine-protein kinase TOR"/>
    <property type="match status" value="1"/>
</dbReference>
<dbReference type="CDD" id="cd05169">
    <property type="entry name" value="PIKKc_TOR"/>
    <property type="match status" value="1"/>
</dbReference>
<dbReference type="Pfam" id="PF00454">
    <property type="entry name" value="PI3_PI4_kinase"/>
    <property type="match status" value="1"/>
</dbReference>
<dbReference type="EMBL" id="CCKQ01002912">
    <property type="protein sequence ID" value="CDW74011.1"/>
    <property type="molecule type" value="Genomic_DNA"/>
</dbReference>
<comment type="catalytic activity">
    <reaction evidence="9">
        <text>L-seryl-[protein] + ATP = O-phospho-L-seryl-[protein] + ADP + H(+)</text>
        <dbReference type="Rhea" id="RHEA:17989"/>
        <dbReference type="Rhea" id="RHEA-COMP:9863"/>
        <dbReference type="Rhea" id="RHEA-COMP:11604"/>
        <dbReference type="ChEBI" id="CHEBI:15378"/>
        <dbReference type="ChEBI" id="CHEBI:29999"/>
        <dbReference type="ChEBI" id="CHEBI:30616"/>
        <dbReference type="ChEBI" id="CHEBI:83421"/>
        <dbReference type="ChEBI" id="CHEBI:456216"/>
        <dbReference type="EC" id="2.7.11.1"/>
    </reaction>
</comment>
<evidence type="ECO:0000256" key="2">
    <source>
        <dbReference type="ARBA" id="ARBA00022527"/>
    </source>
</evidence>
<dbReference type="InParanoid" id="A0A077ZWP4"/>
<proteinExistence type="inferred from homology"/>
<dbReference type="Pfam" id="PF02260">
    <property type="entry name" value="FATC"/>
    <property type="match status" value="1"/>
</dbReference>
<evidence type="ECO:0000259" key="13">
    <source>
        <dbReference type="PROSITE" id="PS51189"/>
    </source>
</evidence>
<dbReference type="GO" id="GO:0031929">
    <property type="term" value="P:TOR signaling"/>
    <property type="evidence" value="ECO:0007669"/>
    <property type="project" value="TreeGrafter"/>
</dbReference>
<dbReference type="PROSITE" id="PS50290">
    <property type="entry name" value="PI3_4_KINASE_3"/>
    <property type="match status" value="1"/>
</dbReference>
<keyword evidence="6 10" id="KW-0418">Kinase</keyword>
<feature type="compositionally biased region" description="Low complexity" evidence="11">
    <location>
        <begin position="2562"/>
        <end position="2576"/>
    </location>
</feature>
<evidence type="ECO:0000256" key="6">
    <source>
        <dbReference type="ARBA" id="ARBA00022777"/>
    </source>
</evidence>
<dbReference type="InterPro" id="IPR026683">
    <property type="entry name" value="TOR_cat"/>
</dbReference>
<feature type="domain" description="FAT" evidence="13">
    <location>
        <begin position="1501"/>
        <end position="2096"/>
    </location>
</feature>
<dbReference type="InterPro" id="IPR018936">
    <property type="entry name" value="PI3/4_kinase_CS"/>
</dbReference>
<dbReference type="Pfam" id="PF23593">
    <property type="entry name" value="HEAT_ATR"/>
    <property type="match status" value="1"/>
</dbReference>
<dbReference type="InterPro" id="IPR009076">
    <property type="entry name" value="FRB_dom"/>
</dbReference>
<dbReference type="InterPro" id="IPR016024">
    <property type="entry name" value="ARM-type_fold"/>
</dbReference>
<dbReference type="FunFam" id="3.30.1010.10:FF:000006">
    <property type="entry name" value="Serine/threonine-protein kinase TOR"/>
    <property type="match status" value="1"/>
</dbReference>
<dbReference type="InterPro" id="IPR011009">
    <property type="entry name" value="Kinase-like_dom_sf"/>
</dbReference>
<dbReference type="PROSITE" id="PS00916">
    <property type="entry name" value="PI3_4_KINASE_2"/>
    <property type="match status" value="1"/>
</dbReference>
<dbReference type="GO" id="GO:0016242">
    <property type="term" value="P:negative regulation of macroautophagy"/>
    <property type="evidence" value="ECO:0007669"/>
    <property type="project" value="TreeGrafter"/>
</dbReference>
<dbReference type="SMART" id="SM00146">
    <property type="entry name" value="PI3Kc"/>
    <property type="match status" value="1"/>
</dbReference>
<reference evidence="15 16" key="1">
    <citation type="submission" date="2014-06" db="EMBL/GenBank/DDBJ databases">
        <authorList>
            <person name="Swart Estienne"/>
        </authorList>
    </citation>
    <scope>NUCLEOTIDE SEQUENCE [LARGE SCALE GENOMIC DNA]</scope>
    <source>
        <strain evidence="15 16">130c</strain>
    </source>
</reference>
<dbReference type="InterPro" id="IPR003151">
    <property type="entry name" value="PIK-rel_kinase_FAT"/>
</dbReference>
<dbReference type="GO" id="GO:0004674">
    <property type="term" value="F:protein serine/threonine kinase activity"/>
    <property type="evidence" value="ECO:0007669"/>
    <property type="project" value="UniProtKB-KW"/>
</dbReference>
<dbReference type="GO" id="GO:0005737">
    <property type="term" value="C:cytoplasm"/>
    <property type="evidence" value="ECO:0007669"/>
    <property type="project" value="TreeGrafter"/>
</dbReference>
<dbReference type="InterPro" id="IPR024585">
    <property type="entry name" value="mTOR_dom"/>
</dbReference>
<keyword evidence="5 10" id="KW-0547">Nucleotide-binding</keyword>
<dbReference type="Pfam" id="PF02259">
    <property type="entry name" value="FAT"/>
    <property type="match status" value="1"/>
</dbReference>
<keyword evidence="3 10" id="KW-0808">Transferase</keyword>
<dbReference type="InterPro" id="IPR036738">
    <property type="entry name" value="FRB_sf"/>
</dbReference>
<keyword evidence="16" id="KW-1185">Reference proteome</keyword>
<evidence type="ECO:0000256" key="10">
    <source>
        <dbReference type="RuleBase" id="RU364109"/>
    </source>
</evidence>
<dbReference type="SUPFAM" id="SSF48452">
    <property type="entry name" value="TPR-like"/>
    <property type="match status" value="1"/>
</dbReference>
<evidence type="ECO:0000256" key="9">
    <source>
        <dbReference type="ARBA" id="ARBA00048679"/>
    </source>
</evidence>
<gene>
    <name evidence="15" type="primary">Contig2972.g3182</name>
    <name evidence="15" type="ORF">STYLEM_3002</name>
</gene>
<protein>
    <recommendedName>
        <fullName evidence="10">Serine/threonine-protein kinase TOR</fullName>
        <ecNumber evidence="10">2.7.11.1</ecNumber>
    </recommendedName>
</protein>
<evidence type="ECO:0000256" key="8">
    <source>
        <dbReference type="ARBA" id="ARBA00047899"/>
    </source>
</evidence>
<evidence type="ECO:0000259" key="14">
    <source>
        <dbReference type="PROSITE" id="PS51190"/>
    </source>
</evidence>
<dbReference type="PROSITE" id="PS51190">
    <property type="entry name" value="FATC"/>
    <property type="match status" value="1"/>
</dbReference>
<dbReference type="SUPFAM" id="SSF47212">
    <property type="entry name" value="FKBP12-rapamycin-binding domain of FKBP-rapamycin-associated protein (FRAP)"/>
    <property type="match status" value="1"/>
</dbReference>
<feature type="domain" description="PI3K/PI4K catalytic" evidence="12">
    <location>
        <begin position="2270"/>
        <end position="2583"/>
    </location>
</feature>
<dbReference type="SMART" id="SM01346">
    <property type="entry name" value="DUF3385"/>
    <property type="match status" value="1"/>
</dbReference>
<dbReference type="GO" id="GO:0031931">
    <property type="term" value="C:TORC1 complex"/>
    <property type="evidence" value="ECO:0007669"/>
    <property type="project" value="TreeGrafter"/>
</dbReference>
<dbReference type="GO" id="GO:0044877">
    <property type="term" value="F:protein-containing complex binding"/>
    <property type="evidence" value="ECO:0007669"/>
    <property type="project" value="InterPro"/>
</dbReference>
<dbReference type="GO" id="GO:0031932">
    <property type="term" value="C:TORC2 complex"/>
    <property type="evidence" value="ECO:0007669"/>
    <property type="project" value="TreeGrafter"/>
</dbReference>
<keyword evidence="2 10" id="KW-0723">Serine/threonine-protein kinase</keyword>
<dbReference type="PROSITE" id="PS51189">
    <property type="entry name" value="FAT"/>
    <property type="match status" value="1"/>
</dbReference>